<dbReference type="SUPFAM" id="SSF49373">
    <property type="entry name" value="Invasin/intimin cell-adhesion fragments"/>
    <property type="match status" value="5"/>
</dbReference>
<dbReference type="InterPro" id="IPR015217">
    <property type="entry name" value="Invasin_dom_3"/>
</dbReference>
<dbReference type="PROSITE" id="PS51127">
    <property type="entry name" value="BIG1"/>
    <property type="match status" value="2"/>
</dbReference>
<comment type="similarity">
    <text evidence="1">Belongs to the intimin/invasin family.</text>
</comment>
<evidence type="ECO:0000259" key="4">
    <source>
        <dbReference type="PROSITE" id="PS51127"/>
    </source>
</evidence>
<proteinExistence type="inferred from homology"/>
<feature type="chain" id="PRO_5036679460" evidence="3">
    <location>
        <begin position="21"/>
        <end position="925"/>
    </location>
</feature>
<feature type="domain" description="Big-1" evidence="4">
    <location>
        <begin position="506"/>
        <end position="600"/>
    </location>
</feature>
<evidence type="ECO:0000256" key="1">
    <source>
        <dbReference type="ARBA" id="ARBA00010116"/>
    </source>
</evidence>
<dbReference type="PROSITE" id="PS51257">
    <property type="entry name" value="PROKAR_LIPOPROTEIN"/>
    <property type="match status" value="1"/>
</dbReference>
<dbReference type="InterPro" id="IPR051715">
    <property type="entry name" value="Intimin-Invasin_domain"/>
</dbReference>
<dbReference type="Gene3D" id="2.60.40.10">
    <property type="entry name" value="Immunoglobulins"/>
    <property type="match status" value="6"/>
</dbReference>
<keyword evidence="3" id="KW-0732">Signal</keyword>
<evidence type="ECO:0000256" key="3">
    <source>
        <dbReference type="SAM" id="SignalP"/>
    </source>
</evidence>
<comment type="caution">
    <text evidence="5">The sequence shown here is derived from an EMBL/GenBank/DDBJ whole genome shotgun (WGS) entry which is preliminary data.</text>
</comment>
<feature type="domain" description="Big-1" evidence="4">
    <location>
        <begin position="311"/>
        <end position="401"/>
    </location>
</feature>
<evidence type="ECO:0000313" key="5">
    <source>
        <dbReference type="EMBL" id="MBM3317380.1"/>
    </source>
</evidence>
<dbReference type="Pfam" id="PF09134">
    <property type="entry name" value="Invasin_D3"/>
    <property type="match status" value="1"/>
</dbReference>
<organism evidence="5 6">
    <name type="scientific">Eiseniibacteriota bacterium</name>
    <dbReference type="NCBI Taxonomy" id="2212470"/>
    <lineage>
        <taxon>Bacteria</taxon>
        <taxon>Candidatus Eiseniibacteriota</taxon>
    </lineage>
</organism>
<dbReference type="EMBL" id="VGIY01000115">
    <property type="protein sequence ID" value="MBM3317380.1"/>
    <property type="molecule type" value="Genomic_DNA"/>
</dbReference>
<dbReference type="InterPro" id="IPR008964">
    <property type="entry name" value="Invasin/intimin_cell_adhesion"/>
</dbReference>
<dbReference type="Pfam" id="PF02369">
    <property type="entry name" value="Big_1"/>
    <property type="match status" value="2"/>
</dbReference>
<dbReference type="Proteomes" id="UP000748308">
    <property type="component" value="Unassembled WGS sequence"/>
</dbReference>
<protein>
    <submittedName>
        <fullName evidence="5">Ig-like domain-containing protein</fullName>
    </submittedName>
</protein>
<evidence type="ECO:0000313" key="6">
    <source>
        <dbReference type="Proteomes" id="UP000748308"/>
    </source>
</evidence>
<dbReference type="PANTHER" id="PTHR39576:SF2">
    <property type="entry name" value="ATTACHING AND EFFACING PROTEIN HOMOLOG-RELATED"/>
    <property type="match status" value="1"/>
</dbReference>
<sequence>MRTTMLALAALLVAIGLGFGCEKDSDKDRPDDPSGRGGVPDSLVLARVFPPLPASGEDEVAVYATVVDAGGRGLKDIGVRFTTSHGAIGPFATTDTRGVAQTTLTSAASTEDLLATVTARAAADTSASALSASAPAGMGGGAEERSGDRGAALDRAGRASEPDAAAAQVVLSRKPVDPEALALLRAAEGGGVPALPLQTGSWVTVADQAVVPMTGLTLAVTAQPATIPADGMSESRVVASLLETTRRVPLPGRDVRFGATAGVIAGRVRTDDSGLAAAALTAAPGESGAEVTAYFGPELHASTAVAFSALMLELSAGTATLFADGQAQTPIRASLRTAENNPVPGARIDFATTLGTIPSPGTTGADGVATAMLTAGEATGRALVTARFGRAPARSLEIDFVAPPETATLLLAADPPALPADGASRSTITATALDAGGDPMPDGTVVDFSIVSGSGQLISPAAMTEGGAARTTFVAGAIAGPTRVLASSGAAEGLVTLPLTPSGVGGIALSADRASILADGIELATLTAVVIDALGNPVAPGTTVQFATSLGALEQAQPTDGAGVATVRLRAERFVTGTARVTAAAGGFQAMADVACVSEEAAHIVAVSVEPPVIGVRGSGDAETATIVFEVRDRNGIPVDQGNGVTVAFEILAGGTDAAVHPASVWTNARGRAAATVSAGTISGTVEVRATSAALASEPIRVSIHGGLPDADHFAIAFEKVNVAGLVYAGLEDRVTAYVGDRYGNPVPLGTRVWFQAEFGLVQGSDDTDELGEAAVTAVTAAPFPPIPGGDGLVRITAQTVGSEGEDLIAYGHILWSGPTILEILSPASLDIPNGGSAYVEYRVRDANFNPLTAGTAITVAATAGTLVGDVNIILPDAQSSAYTTFTAVLVDDDPATDEARPVWVTIQVASQNGNRSALLGGTIR</sequence>
<gene>
    <name evidence="5" type="ORF">FJY75_05965</name>
</gene>
<feature type="compositionally biased region" description="Basic and acidic residues" evidence="2">
    <location>
        <begin position="23"/>
        <end position="34"/>
    </location>
</feature>
<dbReference type="PANTHER" id="PTHR39576">
    <property type="entry name" value="ATTACHING AND EFFACING PROTEIN HOMOLOG-RELATED-RELATED"/>
    <property type="match status" value="1"/>
</dbReference>
<evidence type="ECO:0000256" key="2">
    <source>
        <dbReference type="SAM" id="MobiDB-lite"/>
    </source>
</evidence>
<dbReference type="InterPro" id="IPR013783">
    <property type="entry name" value="Ig-like_fold"/>
</dbReference>
<dbReference type="AlphaFoldDB" id="A0A937X8Y6"/>
<reference evidence="5" key="1">
    <citation type="submission" date="2019-03" db="EMBL/GenBank/DDBJ databases">
        <title>Lake Tanganyika Metagenome-Assembled Genomes (MAGs).</title>
        <authorList>
            <person name="Tran P."/>
        </authorList>
    </citation>
    <scope>NUCLEOTIDE SEQUENCE</scope>
    <source>
        <strain evidence="5">M_DeepCast_400m_m2_100</strain>
    </source>
</reference>
<dbReference type="SMART" id="SM00634">
    <property type="entry name" value="BID_1"/>
    <property type="match status" value="5"/>
</dbReference>
<feature type="region of interest" description="Disordered" evidence="2">
    <location>
        <begin position="23"/>
        <end position="42"/>
    </location>
</feature>
<dbReference type="GO" id="GO:0009279">
    <property type="term" value="C:cell outer membrane"/>
    <property type="evidence" value="ECO:0007669"/>
    <property type="project" value="TreeGrafter"/>
</dbReference>
<accession>A0A937X8Y6</accession>
<dbReference type="InterPro" id="IPR003344">
    <property type="entry name" value="Big_1_dom"/>
</dbReference>
<feature type="region of interest" description="Disordered" evidence="2">
    <location>
        <begin position="129"/>
        <end position="159"/>
    </location>
</feature>
<feature type="signal peptide" evidence="3">
    <location>
        <begin position="1"/>
        <end position="20"/>
    </location>
</feature>
<name>A0A937X8Y6_UNCEI</name>
<feature type="compositionally biased region" description="Basic and acidic residues" evidence="2">
    <location>
        <begin position="142"/>
        <end position="159"/>
    </location>
</feature>